<feature type="compositionally biased region" description="Low complexity" evidence="1">
    <location>
        <begin position="623"/>
        <end position="637"/>
    </location>
</feature>
<feature type="region of interest" description="Disordered" evidence="1">
    <location>
        <begin position="204"/>
        <end position="246"/>
    </location>
</feature>
<feature type="region of interest" description="Disordered" evidence="1">
    <location>
        <begin position="1"/>
        <end position="82"/>
    </location>
</feature>
<dbReference type="STRING" id="1684307.A0A316U0N1"/>
<feature type="region of interest" description="Disordered" evidence="1">
    <location>
        <begin position="374"/>
        <end position="438"/>
    </location>
</feature>
<feature type="compositionally biased region" description="Basic and acidic residues" evidence="1">
    <location>
        <begin position="46"/>
        <end position="69"/>
    </location>
</feature>
<feature type="compositionally biased region" description="Basic and acidic residues" evidence="1">
    <location>
        <begin position="494"/>
        <end position="503"/>
    </location>
</feature>
<protein>
    <recommendedName>
        <fullName evidence="4">Transcriptional regulatory protein RXT2 N-terminal domain-containing protein</fullName>
    </recommendedName>
</protein>
<dbReference type="RefSeq" id="XP_025345568.1">
    <property type="nucleotide sequence ID" value="XM_025493250.1"/>
</dbReference>
<feature type="compositionally biased region" description="Basic and acidic residues" evidence="1">
    <location>
        <begin position="757"/>
        <end position="769"/>
    </location>
</feature>
<dbReference type="OrthoDB" id="3353673at2759"/>
<dbReference type="EMBL" id="KZ819336">
    <property type="protein sequence ID" value="PWN18408.1"/>
    <property type="molecule type" value="Genomic_DNA"/>
</dbReference>
<keyword evidence="3" id="KW-1185">Reference proteome</keyword>
<feature type="compositionally biased region" description="Basic and acidic residues" evidence="1">
    <location>
        <begin position="383"/>
        <end position="392"/>
    </location>
</feature>
<evidence type="ECO:0000256" key="1">
    <source>
        <dbReference type="SAM" id="MobiDB-lite"/>
    </source>
</evidence>
<dbReference type="Proteomes" id="UP000245942">
    <property type="component" value="Unassembled WGS sequence"/>
</dbReference>
<feature type="compositionally biased region" description="Gly residues" evidence="1">
    <location>
        <begin position="770"/>
        <end position="795"/>
    </location>
</feature>
<feature type="region of interest" description="Disordered" evidence="1">
    <location>
        <begin position="465"/>
        <end position="514"/>
    </location>
</feature>
<feature type="region of interest" description="Disordered" evidence="1">
    <location>
        <begin position="757"/>
        <end position="795"/>
    </location>
</feature>
<evidence type="ECO:0000313" key="3">
    <source>
        <dbReference type="Proteomes" id="UP000245942"/>
    </source>
</evidence>
<feature type="region of interest" description="Disordered" evidence="1">
    <location>
        <begin position="112"/>
        <end position="174"/>
    </location>
</feature>
<organism evidence="2 3">
    <name type="scientific">Pseudomicrostroma glucosiphilum</name>
    <dbReference type="NCBI Taxonomy" id="1684307"/>
    <lineage>
        <taxon>Eukaryota</taxon>
        <taxon>Fungi</taxon>
        <taxon>Dikarya</taxon>
        <taxon>Basidiomycota</taxon>
        <taxon>Ustilaginomycotina</taxon>
        <taxon>Exobasidiomycetes</taxon>
        <taxon>Microstromatales</taxon>
        <taxon>Microstromatales incertae sedis</taxon>
        <taxon>Pseudomicrostroma</taxon>
    </lineage>
</organism>
<proteinExistence type="predicted"/>
<feature type="compositionally biased region" description="Basic and acidic residues" evidence="1">
    <location>
        <begin position="231"/>
        <end position="246"/>
    </location>
</feature>
<feature type="compositionally biased region" description="Low complexity" evidence="1">
    <location>
        <begin position="286"/>
        <end position="298"/>
    </location>
</feature>
<feature type="compositionally biased region" description="Low complexity" evidence="1">
    <location>
        <begin position="644"/>
        <end position="692"/>
    </location>
</feature>
<feature type="compositionally biased region" description="Low complexity" evidence="1">
    <location>
        <begin position="596"/>
        <end position="612"/>
    </location>
</feature>
<dbReference type="AlphaFoldDB" id="A0A316U0N1"/>
<gene>
    <name evidence="2" type="ORF">BCV69DRAFT_285034</name>
</gene>
<feature type="compositionally biased region" description="Low complexity" evidence="1">
    <location>
        <begin position="156"/>
        <end position="172"/>
    </location>
</feature>
<feature type="region of interest" description="Disordered" evidence="1">
    <location>
        <begin position="527"/>
        <end position="695"/>
    </location>
</feature>
<feature type="compositionally biased region" description="Low complexity" evidence="1">
    <location>
        <begin position="530"/>
        <end position="558"/>
    </location>
</feature>
<dbReference type="GeneID" id="37014984"/>
<evidence type="ECO:0008006" key="4">
    <source>
        <dbReference type="Google" id="ProtNLM"/>
    </source>
</evidence>
<accession>A0A316U0N1</accession>
<name>A0A316U0N1_9BASI</name>
<feature type="compositionally biased region" description="Polar residues" evidence="1">
    <location>
        <begin position="114"/>
        <end position="125"/>
    </location>
</feature>
<sequence length="795" mass="83049">MLAASPNGHAPPRNGPHPHAFQAGAAYRSAPPPPPEFTLPLLPAHLEGRPKMEGEQTLRGDDQDEERGVSDAGRLQIDSSTGALDVARSLAAGDEPTRWYWTFDGDGKPVLTRFNPNRISSNDIRTSPPPPEASTSDTPASARLLIPPHGNRGFKLRSPSSSLQPSSASSSRYQLTSAIPPDDELIVSQAPKWNAFGRLAPWTSGMTGPLTGQGEEEVGPQAWLGGEDGEVGERRPRRGDRETNDRLRLRIAALQRAGVRSLLTSPPPRQQELPDAAAPSQRRRSSSPLLPPSIDEPLSSLRTTSALAPTLLQPVLSPLQLLESRTLKHTFRNPHIEALAKTTLDLAESEGQVRKAVGGFWAALEEEDGLRGGREKLKRKRDREHAKYHGTDTDGVESGASRPAPPQRKRSRNRLRSNYSPDIVGAAGSSKGRSKDELNPTFVRLEELFITHEDGGLRIPLTAEESEMDESGASGVAPAAPPATNGSTGIEGKAGNEVKKSEIENGSAVDPAVDDSDIAAIATTGEVKPAEASATGAAAEDAGAAATPVPAAGSTAPAIVDSEPQAVPEPQEGVATVGEVTKAATKSASPKPEVPPQASEAAPAPAVAAPAQGEDTSMDVDADAAPAPEPTDVAPATQEEDGADAAAVEPPAATTEVAAPSSPSPSAAAAATAAAADPDSAPVATAAATPSSMLLPPSSQREIMLAALSCLSDLEADSREYATRLEELRGRLAAVGRKRGEVWRALRIWAVRRVEREWEEREERERERGGLGSGSGSGMGEEGQGVGAGAGLGEM</sequence>
<feature type="region of interest" description="Disordered" evidence="1">
    <location>
        <begin position="258"/>
        <end position="298"/>
    </location>
</feature>
<reference evidence="2 3" key="1">
    <citation type="journal article" date="2018" name="Mol. Biol. Evol.">
        <title>Broad Genomic Sampling Reveals a Smut Pathogenic Ancestry of the Fungal Clade Ustilaginomycotina.</title>
        <authorList>
            <person name="Kijpornyongpan T."/>
            <person name="Mondo S.J."/>
            <person name="Barry K."/>
            <person name="Sandor L."/>
            <person name="Lee J."/>
            <person name="Lipzen A."/>
            <person name="Pangilinan J."/>
            <person name="LaButti K."/>
            <person name="Hainaut M."/>
            <person name="Henrissat B."/>
            <person name="Grigoriev I.V."/>
            <person name="Spatafora J.W."/>
            <person name="Aime M.C."/>
        </authorList>
    </citation>
    <scope>NUCLEOTIDE SEQUENCE [LARGE SCALE GENOMIC DNA]</scope>
    <source>
        <strain evidence="2 3">MCA 4718</strain>
    </source>
</reference>
<evidence type="ECO:0000313" key="2">
    <source>
        <dbReference type="EMBL" id="PWN18408.1"/>
    </source>
</evidence>